<accession>A0ABY7QL39</accession>
<reference evidence="1 2" key="1">
    <citation type="submission" date="2023-01" db="EMBL/GenBank/DDBJ databases">
        <title>Complete genome of Chryseobacterium camelliae VAN22-5A.</title>
        <authorList>
            <person name="Zong G."/>
            <person name="Cao G."/>
        </authorList>
    </citation>
    <scope>NUCLEOTIDE SEQUENCE [LARGE SCALE GENOMIC DNA]</scope>
    <source>
        <strain evidence="1 2">VAN22-5A</strain>
    </source>
</reference>
<name>A0ABY7QL39_9FLAO</name>
<dbReference type="Proteomes" id="UP001210978">
    <property type="component" value="Chromosome"/>
</dbReference>
<sequence length="93" mass="11055">MDQNDISNIINQRNSSLSRLNKLFHSMDLFKGANQNEYHLLSEKILTQLEKGIDLKKIKGILEYELVVRYGLFHYEFDSEQLINDIFNCWKKC</sequence>
<dbReference type="EMBL" id="CP115859">
    <property type="protein sequence ID" value="WBV60355.1"/>
    <property type="molecule type" value="Genomic_DNA"/>
</dbReference>
<protein>
    <submittedName>
        <fullName evidence="1">Uncharacterized protein</fullName>
    </submittedName>
</protein>
<organism evidence="1 2">
    <name type="scientific">Chryseobacterium camelliae</name>
    <dbReference type="NCBI Taxonomy" id="1265445"/>
    <lineage>
        <taxon>Bacteria</taxon>
        <taxon>Pseudomonadati</taxon>
        <taxon>Bacteroidota</taxon>
        <taxon>Flavobacteriia</taxon>
        <taxon>Flavobacteriales</taxon>
        <taxon>Weeksellaceae</taxon>
        <taxon>Chryseobacterium group</taxon>
        <taxon>Chryseobacterium</taxon>
    </lineage>
</organism>
<proteinExistence type="predicted"/>
<evidence type="ECO:0000313" key="1">
    <source>
        <dbReference type="EMBL" id="WBV60355.1"/>
    </source>
</evidence>
<gene>
    <name evidence="1" type="ORF">PFY12_15140</name>
</gene>
<dbReference type="RefSeq" id="WP_271148688.1">
    <property type="nucleotide sequence ID" value="NZ_CP115859.1"/>
</dbReference>
<evidence type="ECO:0000313" key="2">
    <source>
        <dbReference type="Proteomes" id="UP001210978"/>
    </source>
</evidence>
<keyword evidence="2" id="KW-1185">Reference proteome</keyword>